<evidence type="ECO:0000313" key="1">
    <source>
        <dbReference type="EMBL" id="TNN75919.1"/>
    </source>
</evidence>
<proteinExistence type="predicted"/>
<dbReference type="EMBL" id="SRLO01000098">
    <property type="protein sequence ID" value="TNN75919.1"/>
    <property type="molecule type" value="Genomic_DNA"/>
</dbReference>
<dbReference type="AlphaFoldDB" id="A0A4Z2ICW6"/>
<sequence length="82" mass="8998">MSHFGHRPTADGAFIPVAEKEKAVDLDADIGILGGCPQRRTLGWQPRPFWSCLPPLTADPLLTYISCMMTSKACFCRTTPTC</sequence>
<reference evidence="1 2" key="1">
    <citation type="submission" date="2019-03" db="EMBL/GenBank/DDBJ databases">
        <title>First draft genome of Liparis tanakae, snailfish: a comprehensive survey of snailfish specific genes.</title>
        <authorList>
            <person name="Kim W."/>
            <person name="Song I."/>
            <person name="Jeong J.-H."/>
            <person name="Kim D."/>
            <person name="Kim S."/>
            <person name="Ryu S."/>
            <person name="Song J.Y."/>
            <person name="Lee S.K."/>
        </authorList>
    </citation>
    <scope>NUCLEOTIDE SEQUENCE [LARGE SCALE GENOMIC DNA]</scope>
    <source>
        <tissue evidence="1">Muscle</tissue>
    </source>
</reference>
<gene>
    <name evidence="1" type="ORF">EYF80_013889</name>
</gene>
<comment type="caution">
    <text evidence="1">The sequence shown here is derived from an EMBL/GenBank/DDBJ whole genome shotgun (WGS) entry which is preliminary data.</text>
</comment>
<evidence type="ECO:0000313" key="2">
    <source>
        <dbReference type="Proteomes" id="UP000314294"/>
    </source>
</evidence>
<keyword evidence="2" id="KW-1185">Reference proteome</keyword>
<name>A0A4Z2ICW6_9TELE</name>
<accession>A0A4Z2ICW6</accession>
<protein>
    <submittedName>
        <fullName evidence="1">Uncharacterized protein</fullName>
    </submittedName>
</protein>
<organism evidence="1 2">
    <name type="scientific">Liparis tanakae</name>
    <name type="common">Tanaka's snailfish</name>
    <dbReference type="NCBI Taxonomy" id="230148"/>
    <lineage>
        <taxon>Eukaryota</taxon>
        <taxon>Metazoa</taxon>
        <taxon>Chordata</taxon>
        <taxon>Craniata</taxon>
        <taxon>Vertebrata</taxon>
        <taxon>Euteleostomi</taxon>
        <taxon>Actinopterygii</taxon>
        <taxon>Neopterygii</taxon>
        <taxon>Teleostei</taxon>
        <taxon>Neoteleostei</taxon>
        <taxon>Acanthomorphata</taxon>
        <taxon>Eupercaria</taxon>
        <taxon>Perciformes</taxon>
        <taxon>Cottioidei</taxon>
        <taxon>Cottales</taxon>
        <taxon>Liparidae</taxon>
        <taxon>Liparis</taxon>
    </lineage>
</organism>
<dbReference type="Proteomes" id="UP000314294">
    <property type="component" value="Unassembled WGS sequence"/>
</dbReference>